<accession>I7GMY7</accession>
<dbReference type="AlphaFoldDB" id="I7GMY7"/>
<protein>
    <submittedName>
        <fullName evidence="1">Macaca fascicularis brain cDNA clone: QmoA-10031, similar to human hypothetical protein FLJ20519 (FLJ20519), mRNA, RefSeq: NM_017860.3</fullName>
    </submittedName>
</protein>
<evidence type="ECO:0000313" key="1">
    <source>
        <dbReference type="EMBL" id="BAE90814.1"/>
    </source>
</evidence>
<sequence length="69" mass="7924">MKKLRFTKLVSGRAMRYKSGLTPVPTLFTTTIWENCPSGTRKDSPLLYPELPKVLIDLIRFQLIQMIGL</sequence>
<dbReference type="EMBL" id="AB173752">
    <property type="protein sequence ID" value="BAE90814.1"/>
    <property type="molecule type" value="mRNA"/>
</dbReference>
<organism evidence="1">
    <name type="scientific">Macaca fascicularis</name>
    <name type="common">Crab-eating macaque</name>
    <name type="synonym">Cynomolgus monkey</name>
    <dbReference type="NCBI Taxonomy" id="9541"/>
    <lineage>
        <taxon>Eukaryota</taxon>
        <taxon>Metazoa</taxon>
        <taxon>Chordata</taxon>
        <taxon>Craniata</taxon>
        <taxon>Vertebrata</taxon>
        <taxon>Euteleostomi</taxon>
        <taxon>Mammalia</taxon>
        <taxon>Eutheria</taxon>
        <taxon>Euarchontoglires</taxon>
        <taxon>Primates</taxon>
        <taxon>Haplorrhini</taxon>
        <taxon>Catarrhini</taxon>
        <taxon>Cercopithecidae</taxon>
        <taxon>Cercopithecinae</taxon>
        <taxon>Macaca</taxon>
    </lineage>
</organism>
<reference evidence="1" key="1">
    <citation type="journal article" date="2007" name="PLoS Biol.">
        <title>Rate of evolution in brain-expressed genes in humans and other primates.</title>
        <authorList>
            <person name="Wang H.-Y."/>
            <person name="Chien H.-C."/>
            <person name="Osada N."/>
            <person name="Hashimoto K."/>
            <person name="Sugano S."/>
            <person name="Gojobori T."/>
            <person name="Chou C.-K."/>
            <person name="Tsai S.-F."/>
            <person name="Wu C.-I."/>
            <person name="Shen C.-K.J."/>
        </authorList>
    </citation>
    <scope>NUCLEOTIDE SEQUENCE</scope>
</reference>
<proteinExistence type="evidence at transcript level"/>
<name>I7GMY7_MACFA</name>